<name>A0A166VLN0_9PEZI</name>
<feature type="region of interest" description="Disordered" evidence="1">
    <location>
        <begin position="1"/>
        <end position="125"/>
    </location>
</feature>
<feature type="compositionally biased region" description="Basic and acidic residues" evidence="1">
    <location>
        <begin position="245"/>
        <end position="255"/>
    </location>
</feature>
<feature type="region of interest" description="Disordered" evidence="1">
    <location>
        <begin position="172"/>
        <end position="255"/>
    </location>
</feature>
<accession>A0A166VLN0</accession>
<feature type="region of interest" description="Disordered" evidence="1">
    <location>
        <begin position="383"/>
        <end position="442"/>
    </location>
</feature>
<dbReference type="Proteomes" id="UP000076552">
    <property type="component" value="Unassembled WGS sequence"/>
</dbReference>
<proteinExistence type="predicted"/>
<gene>
    <name evidence="2" type="ORF">CT0861_06952</name>
</gene>
<feature type="compositionally biased region" description="Polar residues" evidence="1">
    <location>
        <begin position="53"/>
        <end position="67"/>
    </location>
</feature>
<reference evidence="2 3" key="1">
    <citation type="submission" date="2015-06" db="EMBL/GenBank/DDBJ databases">
        <title>Survival trade-offs in plant roots during colonization by closely related pathogenic and mutualistic fungi.</title>
        <authorList>
            <person name="Hacquard S."/>
            <person name="Kracher B."/>
            <person name="Hiruma K."/>
            <person name="Weinman A."/>
            <person name="Muench P."/>
            <person name="Garrido Oter R."/>
            <person name="Ver Loren van Themaat E."/>
            <person name="Dallerey J.-F."/>
            <person name="Damm U."/>
            <person name="Henrissat B."/>
            <person name="Lespinet O."/>
            <person name="Thon M."/>
            <person name="Kemen E."/>
            <person name="McHardy A.C."/>
            <person name="Schulze-Lefert P."/>
            <person name="O'Connell R.J."/>
        </authorList>
    </citation>
    <scope>NUCLEOTIDE SEQUENCE [LARGE SCALE GENOMIC DNA]</scope>
    <source>
        <strain evidence="2 3">0861</strain>
    </source>
</reference>
<sequence length="709" mass="79705">MLVLSTVAKSATSHGRIRVERKTPEATAWGSFAGKPIRPRPVAGAPGVRNGPDGSTSQTKAIPTSVTAPRKQENGKWGAYHSRQVQGPALDPKVRRRQRQRSVKAPPKYAPAPRWSPNDLPSGERTERWGVSYVLQNFGTSKDRRLGADSSITRTAGRDEAAVVDALETPSLLADDTLGEEKGLSVETEAPENPSKPAQEPGIRKWGDFNWQGRSSALTRGGGKGSARHHLEQRETNDSSAADGIKPDERCKDTSRDRSLLALLERKSTSALGASSGSLVREAETKIRAQRKSGLAPEFFTRRDVMSHIQRDQAQTQKAPTMVEPTELQSANTSLLLTKEEFISLARRVGTETRPITTSFRSKERSGKREDRRTVLTKDAFMAVMHGSQKPEIQAPQRGRSRRGRPNGPVKAKFEKIPEQDKPPAYPASHATTQGERRGLRDPNLLTKDEFAFLFQGNETLKKPFATSGTGFVTKAEVLSYLQVPEVSLLAKLSGTRQHEEKHSPRNESRHNRPDKWLSTGAVNRNQQSVGSTGSPVVHEEIERHFRKTKFTTFRRFSDEHSANDQSQRMPGDYVRDWPSWIEMLLTKPDTPSHHSVEDMRQLMLPRAPAAHNLPDAEFMAAVETALDRIWTEDLFPGEHIFYGHRRRALRAAVRKTGASQNTYVEHIQHVMQGRPEWANWYRYVFLSGNKHEQRKVFRKKARLWRRGR</sequence>
<comment type="caution">
    <text evidence="2">The sequence shown here is derived from an EMBL/GenBank/DDBJ whole genome shotgun (WGS) entry which is preliminary data.</text>
</comment>
<dbReference type="AlphaFoldDB" id="A0A166VLN0"/>
<dbReference type="STRING" id="708197.A0A166VLN0"/>
<protein>
    <submittedName>
        <fullName evidence="2">Uncharacterized protein</fullName>
    </submittedName>
</protein>
<evidence type="ECO:0000256" key="1">
    <source>
        <dbReference type="SAM" id="MobiDB-lite"/>
    </source>
</evidence>
<evidence type="ECO:0000313" key="3">
    <source>
        <dbReference type="Proteomes" id="UP000076552"/>
    </source>
</evidence>
<evidence type="ECO:0000313" key="2">
    <source>
        <dbReference type="EMBL" id="KZL74716.1"/>
    </source>
</evidence>
<feature type="region of interest" description="Disordered" evidence="1">
    <location>
        <begin position="493"/>
        <end position="536"/>
    </location>
</feature>
<organism evidence="2 3">
    <name type="scientific">Colletotrichum tofieldiae</name>
    <dbReference type="NCBI Taxonomy" id="708197"/>
    <lineage>
        <taxon>Eukaryota</taxon>
        <taxon>Fungi</taxon>
        <taxon>Dikarya</taxon>
        <taxon>Ascomycota</taxon>
        <taxon>Pezizomycotina</taxon>
        <taxon>Sordariomycetes</taxon>
        <taxon>Hypocreomycetidae</taxon>
        <taxon>Glomerellales</taxon>
        <taxon>Glomerellaceae</taxon>
        <taxon>Colletotrichum</taxon>
        <taxon>Colletotrichum spaethianum species complex</taxon>
    </lineage>
</organism>
<keyword evidence="3" id="KW-1185">Reference proteome</keyword>
<dbReference type="EMBL" id="LFIV01000030">
    <property type="protein sequence ID" value="KZL74716.1"/>
    <property type="molecule type" value="Genomic_DNA"/>
</dbReference>
<feature type="compositionally biased region" description="Basic and acidic residues" evidence="1">
    <location>
        <begin position="412"/>
        <end position="422"/>
    </location>
</feature>
<feature type="compositionally biased region" description="Basic and acidic residues" evidence="1">
    <location>
        <begin position="497"/>
        <end position="516"/>
    </location>
</feature>
<feature type="compositionally biased region" description="Polar residues" evidence="1">
    <location>
        <begin position="521"/>
        <end position="535"/>
    </location>
</feature>